<dbReference type="Gene3D" id="3.40.50.2000">
    <property type="entry name" value="Glycogen Phosphorylase B"/>
    <property type="match status" value="1"/>
</dbReference>
<dbReference type="HOGENOM" id="CLU_064541_0_0_1"/>
<dbReference type="eggNOG" id="KOG3339">
    <property type="taxonomic scope" value="Eukaryota"/>
</dbReference>
<evidence type="ECO:0000256" key="5">
    <source>
        <dbReference type="ARBA" id="ARBA00017467"/>
    </source>
</evidence>
<organism evidence="13 14">
    <name type="scientific">Coniosporium apollinis (strain CBS 100218)</name>
    <name type="common">Rock-inhabiting black yeast</name>
    <dbReference type="NCBI Taxonomy" id="1168221"/>
    <lineage>
        <taxon>Eukaryota</taxon>
        <taxon>Fungi</taxon>
        <taxon>Dikarya</taxon>
        <taxon>Ascomycota</taxon>
        <taxon>Pezizomycotina</taxon>
        <taxon>Dothideomycetes</taxon>
        <taxon>Dothideomycetes incertae sedis</taxon>
        <taxon>Coniosporium</taxon>
    </lineage>
</organism>
<dbReference type="Pfam" id="PF08660">
    <property type="entry name" value="Alg14"/>
    <property type="match status" value="2"/>
</dbReference>
<evidence type="ECO:0000256" key="4">
    <source>
        <dbReference type="ARBA" id="ARBA00011335"/>
    </source>
</evidence>
<proteinExistence type="inferred from homology"/>
<name>R7YLU2_CONA1</name>
<feature type="region of interest" description="Disordered" evidence="12">
    <location>
        <begin position="95"/>
        <end position="138"/>
    </location>
</feature>
<dbReference type="GO" id="GO:0031965">
    <property type="term" value="C:nuclear membrane"/>
    <property type="evidence" value="ECO:0007669"/>
    <property type="project" value="UniProtKB-SubCell"/>
</dbReference>
<comment type="function">
    <text evidence="11">Involved in protein N-glycosylation. Essential for the second step of the dolichol-linked oligosaccharide pathway. Anchors the catalytic subunit ALG13 to the ER.</text>
</comment>
<evidence type="ECO:0000256" key="2">
    <source>
        <dbReference type="ARBA" id="ARBA00004590"/>
    </source>
</evidence>
<dbReference type="GeneID" id="19899325"/>
<keyword evidence="7 11" id="KW-0256">Endoplasmic reticulum</keyword>
<dbReference type="OMA" id="FSMLRRM"/>
<accession>R7YLU2</accession>
<comment type="similarity">
    <text evidence="3 11">Belongs to the ALG14 family.</text>
</comment>
<feature type="transmembrane region" description="Helical" evidence="11">
    <location>
        <begin position="189"/>
        <end position="211"/>
    </location>
</feature>
<feature type="transmembrane region" description="Helical" evidence="11">
    <location>
        <begin position="158"/>
        <end position="177"/>
    </location>
</feature>
<comment type="subunit">
    <text evidence="4 11">Heterodimer with ALG13 to form a functional enzyme.</text>
</comment>
<dbReference type="GO" id="GO:0004577">
    <property type="term" value="F:N-acetylglucosaminyldiphosphodolichol N-acetylglucosaminyltransferase activity"/>
    <property type="evidence" value="ECO:0007669"/>
    <property type="project" value="TreeGrafter"/>
</dbReference>
<evidence type="ECO:0000256" key="9">
    <source>
        <dbReference type="ARBA" id="ARBA00023136"/>
    </source>
</evidence>
<keyword evidence="8 11" id="KW-1133">Transmembrane helix</keyword>
<evidence type="ECO:0000256" key="11">
    <source>
        <dbReference type="RuleBase" id="RU362127"/>
    </source>
</evidence>
<dbReference type="EMBL" id="JH767560">
    <property type="protein sequence ID" value="EON62789.1"/>
    <property type="molecule type" value="Genomic_DNA"/>
</dbReference>
<dbReference type="STRING" id="1168221.R7YLU2"/>
<evidence type="ECO:0000256" key="12">
    <source>
        <dbReference type="SAM" id="MobiDB-lite"/>
    </source>
</evidence>
<evidence type="ECO:0000256" key="3">
    <source>
        <dbReference type="ARBA" id="ARBA00009731"/>
    </source>
</evidence>
<reference evidence="14" key="1">
    <citation type="submission" date="2012-06" db="EMBL/GenBank/DDBJ databases">
        <title>The genome sequence of Coniosporium apollinis CBS 100218.</title>
        <authorList>
            <consortium name="The Broad Institute Genome Sequencing Platform"/>
            <person name="Cuomo C."/>
            <person name="Gorbushina A."/>
            <person name="Noack S."/>
            <person name="Walker B."/>
            <person name="Young S.K."/>
            <person name="Zeng Q."/>
            <person name="Gargeya S."/>
            <person name="Fitzgerald M."/>
            <person name="Haas B."/>
            <person name="Abouelleil A."/>
            <person name="Alvarado L."/>
            <person name="Arachchi H.M."/>
            <person name="Berlin A.M."/>
            <person name="Chapman S.B."/>
            <person name="Goldberg J."/>
            <person name="Griggs A."/>
            <person name="Gujja S."/>
            <person name="Hansen M."/>
            <person name="Howarth C."/>
            <person name="Imamovic A."/>
            <person name="Larimer J."/>
            <person name="McCowan C."/>
            <person name="Montmayeur A."/>
            <person name="Murphy C."/>
            <person name="Neiman D."/>
            <person name="Pearson M."/>
            <person name="Priest M."/>
            <person name="Roberts A."/>
            <person name="Saif S."/>
            <person name="Shea T."/>
            <person name="Sisk P."/>
            <person name="Sykes S."/>
            <person name="Wortman J."/>
            <person name="Nusbaum C."/>
            <person name="Birren B."/>
        </authorList>
    </citation>
    <scope>NUCLEOTIDE SEQUENCE [LARGE SCALE GENOMIC DNA]</scope>
    <source>
        <strain evidence="14">CBS 100218</strain>
    </source>
</reference>
<evidence type="ECO:0000256" key="7">
    <source>
        <dbReference type="ARBA" id="ARBA00022824"/>
    </source>
</evidence>
<dbReference type="GO" id="GO:0043541">
    <property type="term" value="C:UDP-N-acetylglucosamine transferase complex"/>
    <property type="evidence" value="ECO:0007669"/>
    <property type="project" value="TreeGrafter"/>
</dbReference>
<feature type="transmembrane region" description="Helical" evidence="11">
    <location>
        <begin position="12"/>
        <end position="31"/>
    </location>
</feature>
<evidence type="ECO:0000256" key="10">
    <source>
        <dbReference type="ARBA" id="ARBA00032062"/>
    </source>
</evidence>
<sequence length="267" mass="29407">MPTPLHTTLLTLLLLLIPLTTLRILSLLPAYRPRPRPKLRGTPTRLLIVLGSGGHTAEMFALLRDLDTEKYNWRSYIVGEGDRFSAARAEEFERGLSERARAQATRTRRKNGALEGEKAEQAHAHTQQGSREAEEETQGYGGYDVYTIPRARAIHQPLSTTPLSALRCLLACFAVLLRAPNAERGPPDLILTNGPGTGVVVVLASLILRFLGVGQDRMRTVYVESWARVKGLSLSGRLLVRVVDRVLVQWEGLEGVGGRGEFLGVLV</sequence>
<evidence type="ECO:0000256" key="1">
    <source>
        <dbReference type="ARBA" id="ARBA00004389"/>
    </source>
</evidence>
<evidence type="ECO:0000313" key="14">
    <source>
        <dbReference type="Proteomes" id="UP000016924"/>
    </source>
</evidence>
<evidence type="ECO:0000256" key="6">
    <source>
        <dbReference type="ARBA" id="ARBA00022692"/>
    </source>
</evidence>
<protein>
    <recommendedName>
        <fullName evidence="5 11">UDP-N-acetylglucosamine transferase subunit ALG14</fullName>
    </recommendedName>
    <alternativeName>
        <fullName evidence="10 11">Asparagine-linked glycosylation protein 14</fullName>
    </alternativeName>
</protein>
<evidence type="ECO:0000313" key="13">
    <source>
        <dbReference type="EMBL" id="EON62789.1"/>
    </source>
</evidence>
<dbReference type="PANTHER" id="PTHR12154:SF4">
    <property type="entry name" value="UDP-N-ACETYLGLUCOSAMINE TRANSFERASE SUBUNIT ALG14 HOMOLOG"/>
    <property type="match status" value="1"/>
</dbReference>
<comment type="caution">
    <text evidence="11">Lacks conserved residue(s) required for the propagation of feature annotation.</text>
</comment>
<dbReference type="RefSeq" id="XP_007778106.1">
    <property type="nucleotide sequence ID" value="XM_007779916.1"/>
</dbReference>
<comment type="subcellular location">
    <subcellularLocation>
        <location evidence="1 11">Endoplasmic reticulum membrane</location>
        <topology evidence="1 11">Single-pass membrane protein</topology>
    </subcellularLocation>
    <subcellularLocation>
        <location evidence="2">Nucleus membrane</location>
        <topology evidence="2">Single-pass membrane protein</topology>
    </subcellularLocation>
</comment>
<dbReference type="GO" id="GO:0006488">
    <property type="term" value="P:dolichol-linked oligosaccharide biosynthetic process"/>
    <property type="evidence" value="ECO:0007669"/>
    <property type="project" value="InterPro"/>
</dbReference>
<dbReference type="InterPro" id="IPR013969">
    <property type="entry name" value="Oligosacch_biosynth_Alg14"/>
</dbReference>
<dbReference type="AlphaFoldDB" id="R7YLU2"/>
<dbReference type="Proteomes" id="UP000016924">
    <property type="component" value="Unassembled WGS sequence"/>
</dbReference>
<evidence type="ECO:0000256" key="8">
    <source>
        <dbReference type="ARBA" id="ARBA00022989"/>
    </source>
</evidence>
<dbReference type="PANTHER" id="PTHR12154">
    <property type="entry name" value="GLYCOSYL TRANSFERASE-RELATED"/>
    <property type="match status" value="1"/>
</dbReference>
<gene>
    <name evidence="11" type="primary">ALG14</name>
    <name evidence="13" type="ORF">W97_02014</name>
</gene>
<keyword evidence="14" id="KW-1185">Reference proteome</keyword>
<keyword evidence="9 11" id="KW-0472">Membrane</keyword>
<keyword evidence="6 11" id="KW-0812">Transmembrane</keyword>
<dbReference type="OrthoDB" id="17098at2759"/>